<comment type="caution">
    <text evidence="25">The sequence shown here is derived from an EMBL/GenBank/DDBJ whole genome shotgun (WGS) entry which is preliminary data.</text>
</comment>
<evidence type="ECO:0000256" key="5">
    <source>
        <dbReference type="ARBA" id="ARBA00022614"/>
    </source>
</evidence>
<evidence type="ECO:0000256" key="3">
    <source>
        <dbReference type="ARBA" id="ARBA00012513"/>
    </source>
</evidence>
<feature type="domain" description="Protein kinase" evidence="24">
    <location>
        <begin position="288"/>
        <end position="574"/>
    </location>
</feature>
<dbReference type="PROSITE" id="PS00107">
    <property type="entry name" value="PROTEIN_KINASE_ATP"/>
    <property type="match status" value="1"/>
</dbReference>
<dbReference type="Gene3D" id="3.30.200.20">
    <property type="entry name" value="Phosphorylase Kinase, domain 1"/>
    <property type="match status" value="1"/>
</dbReference>
<keyword evidence="7 22" id="KW-0812">Transmembrane</keyword>
<evidence type="ECO:0000256" key="4">
    <source>
        <dbReference type="ARBA" id="ARBA00022527"/>
    </source>
</evidence>
<evidence type="ECO:0000256" key="7">
    <source>
        <dbReference type="ARBA" id="ARBA00022692"/>
    </source>
</evidence>
<evidence type="ECO:0000256" key="1">
    <source>
        <dbReference type="ARBA" id="ARBA00004479"/>
    </source>
</evidence>
<dbReference type="Gene3D" id="3.80.10.10">
    <property type="entry name" value="Ribonuclease Inhibitor"/>
    <property type="match status" value="1"/>
</dbReference>
<keyword evidence="16" id="KW-0325">Glycoprotein</keyword>
<dbReference type="InterPro" id="IPR000719">
    <property type="entry name" value="Prot_kinase_dom"/>
</dbReference>
<dbReference type="Pfam" id="PF15346">
    <property type="entry name" value="ARGLU"/>
    <property type="match status" value="1"/>
</dbReference>
<evidence type="ECO:0000256" key="20">
    <source>
        <dbReference type="SAM" id="Coils"/>
    </source>
</evidence>
<dbReference type="InterPro" id="IPR001245">
    <property type="entry name" value="Ser-Thr/Tyr_kinase_cat_dom"/>
</dbReference>
<evidence type="ECO:0000313" key="26">
    <source>
        <dbReference type="Proteomes" id="UP000321947"/>
    </source>
</evidence>
<dbReference type="GO" id="GO:0005524">
    <property type="term" value="F:ATP binding"/>
    <property type="evidence" value="ECO:0007669"/>
    <property type="project" value="UniProtKB-UniRule"/>
</dbReference>
<comment type="subcellular location">
    <subcellularLocation>
        <location evidence="1">Membrane</location>
        <topology evidence="1">Single-pass type I membrane protein</topology>
    </subcellularLocation>
</comment>
<dbReference type="SUPFAM" id="SSF56112">
    <property type="entry name" value="Protein kinase-like (PK-like)"/>
    <property type="match status" value="1"/>
</dbReference>
<evidence type="ECO:0000256" key="18">
    <source>
        <dbReference type="ARBA" id="ARBA00048679"/>
    </source>
</evidence>
<dbReference type="PANTHER" id="PTHR48006:SF102">
    <property type="entry name" value="LEUCINE-RICH REPEAT-CONTAINING PROTEIN DDB_G0281931-RELATED"/>
    <property type="match status" value="1"/>
</dbReference>
<evidence type="ECO:0000256" key="11">
    <source>
        <dbReference type="ARBA" id="ARBA00022777"/>
    </source>
</evidence>
<dbReference type="GO" id="GO:0016020">
    <property type="term" value="C:membrane"/>
    <property type="evidence" value="ECO:0007669"/>
    <property type="project" value="UniProtKB-SubCell"/>
</dbReference>
<dbReference type="Pfam" id="PF07714">
    <property type="entry name" value="PK_Tyr_Ser-Thr"/>
    <property type="match status" value="1"/>
</dbReference>
<dbReference type="PROSITE" id="PS00108">
    <property type="entry name" value="PROTEIN_KINASE_ST"/>
    <property type="match status" value="1"/>
</dbReference>
<name>A0A5D3BSS2_CUCMM</name>
<organism evidence="25 26">
    <name type="scientific">Cucumis melo var. makuwa</name>
    <name type="common">Oriental melon</name>
    <dbReference type="NCBI Taxonomy" id="1194695"/>
    <lineage>
        <taxon>Eukaryota</taxon>
        <taxon>Viridiplantae</taxon>
        <taxon>Streptophyta</taxon>
        <taxon>Embryophyta</taxon>
        <taxon>Tracheophyta</taxon>
        <taxon>Spermatophyta</taxon>
        <taxon>Magnoliopsida</taxon>
        <taxon>eudicotyledons</taxon>
        <taxon>Gunneridae</taxon>
        <taxon>Pentapetalae</taxon>
        <taxon>rosids</taxon>
        <taxon>fabids</taxon>
        <taxon>Cucurbitales</taxon>
        <taxon>Cucurbitaceae</taxon>
        <taxon>Benincaseae</taxon>
        <taxon>Cucumis</taxon>
    </lineage>
</organism>
<dbReference type="InterPro" id="IPR001611">
    <property type="entry name" value="Leu-rich_rpt"/>
</dbReference>
<evidence type="ECO:0000256" key="14">
    <source>
        <dbReference type="ARBA" id="ARBA00023136"/>
    </source>
</evidence>
<evidence type="ECO:0000259" key="24">
    <source>
        <dbReference type="PROSITE" id="PS50011"/>
    </source>
</evidence>
<dbReference type="InterPro" id="IPR017441">
    <property type="entry name" value="Protein_kinase_ATP_BS"/>
</dbReference>
<dbReference type="Proteomes" id="UP000321947">
    <property type="component" value="Unassembled WGS sequence"/>
</dbReference>
<keyword evidence="11 25" id="KW-0418">Kinase</keyword>
<comment type="similarity">
    <text evidence="2">Belongs to the protein kinase superfamily. Ser/Thr protein kinase family.</text>
</comment>
<dbReference type="GO" id="GO:0004674">
    <property type="term" value="F:protein serine/threonine kinase activity"/>
    <property type="evidence" value="ECO:0007669"/>
    <property type="project" value="UniProtKB-KW"/>
</dbReference>
<keyword evidence="20" id="KW-0175">Coiled coil</keyword>
<dbReference type="InterPro" id="IPR011009">
    <property type="entry name" value="Kinase-like_dom_sf"/>
</dbReference>
<dbReference type="InterPro" id="IPR008271">
    <property type="entry name" value="Ser/Thr_kinase_AS"/>
</dbReference>
<keyword evidence="9" id="KW-0677">Repeat</keyword>
<dbReference type="Pfam" id="PF13855">
    <property type="entry name" value="LRR_8"/>
    <property type="match status" value="1"/>
</dbReference>
<proteinExistence type="inferred from homology"/>
<dbReference type="Pfam" id="PF08263">
    <property type="entry name" value="LRRNT_2"/>
    <property type="match status" value="1"/>
</dbReference>
<evidence type="ECO:0000256" key="22">
    <source>
        <dbReference type="SAM" id="Phobius"/>
    </source>
</evidence>
<dbReference type="EC" id="2.7.11.1" evidence="3"/>
<keyword evidence="13 22" id="KW-1133">Transmembrane helix</keyword>
<dbReference type="SUPFAM" id="SSF52058">
    <property type="entry name" value="L domain-like"/>
    <property type="match status" value="1"/>
</dbReference>
<dbReference type="FunFam" id="3.30.200.20:FF:000015">
    <property type="entry name" value="Somatic embryogenesis receptor kinase 1"/>
    <property type="match status" value="1"/>
</dbReference>
<dbReference type="SMART" id="SM00220">
    <property type="entry name" value="S_TKc"/>
    <property type="match status" value="1"/>
</dbReference>
<protein>
    <recommendedName>
        <fullName evidence="3">non-specific serine/threonine protein kinase</fullName>
        <ecNumber evidence="3">2.7.11.1</ecNumber>
    </recommendedName>
</protein>
<evidence type="ECO:0000256" key="12">
    <source>
        <dbReference type="ARBA" id="ARBA00022840"/>
    </source>
</evidence>
<evidence type="ECO:0000256" key="21">
    <source>
        <dbReference type="SAM" id="MobiDB-lite"/>
    </source>
</evidence>
<feature type="coiled-coil region" evidence="20">
    <location>
        <begin position="653"/>
        <end position="705"/>
    </location>
</feature>
<dbReference type="Gene3D" id="1.10.510.10">
    <property type="entry name" value="Transferase(Phosphotransferase) domain 1"/>
    <property type="match status" value="1"/>
</dbReference>
<feature type="region of interest" description="Disordered" evidence="21">
    <location>
        <begin position="738"/>
        <end position="770"/>
    </location>
</feature>
<dbReference type="PROSITE" id="PS50011">
    <property type="entry name" value="PROTEIN_KINASE_DOM"/>
    <property type="match status" value="1"/>
</dbReference>
<dbReference type="InterPro" id="IPR032675">
    <property type="entry name" value="LRR_dom_sf"/>
</dbReference>
<dbReference type="PANTHER" id="PTHR48006">
    <property type="entry name" value="LEUCINE-RICH REPEAT-CONTAINING PROTEIN DDB_G0281931-RELATED"/>
    <property type="match status" value="1"/>
</dbReference>
<dbReference type="InterPro" id="IPR051824">
    <property type="entry name" value="LRR_Rcpt-Like_S/T_Kinase"/>
</dbReference>
<evidence type="ECO:0000256" key="17">
    <source>
        <dbReference type="ARBA" id="ARBA00047899"/>
    </source>
</evidence>
<reference evidence="25 26" key="1">
    <citation type="submission" date="2019-08" db="EMBL/GenBank/DDBJ databases">
        <title>Draft genome sequences of two oriental melons (Cucumis melo L. var makuwa).</title>
        <authorList>
            <person name="Kwon S.-Y."/>
        </authorList>
    </citation>
    <scope>NUCLEOTIDE SEQUENCE [LARGE SCALE GENOMIC DNA]</scope>
    <source>
        <strain evidence="26">cv. Chang Bougi</strain>
        <tissue evidence="25">Leaf</tissue>
    </source>
</reference>
<evidence type="ECO:0000313" key="25">
    <source>
        <dbReference type="EMBL" id="TYK02038.1"/>
    </source>
</evidence>
<feature type="chain" id="PRO_5023140352" description="non-specific serine/threonine protein kinase" evidence="23">
    <location>
        <begin position="30"/>
        <end position="809"/>
    </location>
</feature>
<dbReference type="EMBL" id="SSTD01015891">
    <property type="protein sequence ID" value="TYK02038.1"/>
    <property type="molecule type" value="Genomic_DNA"/>
</dbReference>
<accession>A0A5D3BSS2</accession>
<keyword evidence="15 25" id="KW-0675">Receptor</keyword>
<comment type="catalytic activity">
    <reaction evidence="18">
        <text>L-seryl-[protein] + ATP = O-phospho-L-seryl-[protein] + ADP + H(+)</text>
        <dbReference type="Rhea" id="RHEA:17989"/>
        <dbReference type="Rhea" id="RHEA-COMP:9863"/>
        <dbReference type="Rhea" id="RHEA-COMP:11604"/>
        <dbReference type="ChEBI" id="CHEBI:15378"/>
        <dbReference type="ChEBI" id="CHEBI:29999"/>
        <dbReference type="ChEBI" id="CHEBI:30616"/>
        <dbReference type="ChEBI" id="CHEBI:83421"/>
        <dbReference type="ChEBI" id="CHEBI:456216"/>
        <dbReference type="EC" id="2.7.11.1"/>
    </reaction>
</comment>
<dbReference type="FunFam" id="3.80.10.10:FF:000129">
    <property type="entry name" value="Leucine-rich repeat receptor-like kinase"/>
    <property type="match status" value="1"/>
</dbReference>
<evidence type="ECO:0000256" key="2">
    <source>
        <dbReference type="ARBA" id="ARBA00008684"/>
    </source>
</evidence>
<feature type="binding site" evidence="19">
    <location>
        <position position="316"/>
    </location>
    <ligand>
        <name>ATP</name>
        <dbReference type="ChEBI" id="CHEBI:30616"/>
    </ligand>
</feature>
<keyword evidence="5" id="KW-0433">Leucine-rich repeat</keyword>
<sequence>MFSMFCRWNPLRLIIQGLLLFSLLRLNYASTDPDVEGEALVDLLGALNDSNHQITDWNYHLVSPCFSWSHITCRNGNVISLSLGSVGFSGSLSPSITKLKYLASLDLQNNKIAGVLPDYLANMTHLQNLNLANNNFNGPIPVAWGRLVGLKHLDLGVLSKDDDQKSVMDLSDNNLTGEVPAQFFSIPMFNFSGTGLPCGFRLDKPCVSTSPRRASAKNSKFGVVASTASCGGFILLSIGAFFAYRCFYMHKLKDSMFVDVADEDECKLCFGQIRRFSLREIQLATANFNEANIIGQGGFGKVYKGILSDASKVAVKRLTDYNSPGGKAAFLGEVELISVAVHRNLLRLIGFCITTSERILVYPFMQNLSVAHHLRDLKPGERSLEWATRKRIAFGAAHGLEYLHEHCNPKIIHRDLKAANILLDDDFEAVLGDFGLAKLVDTKVTHITTQVRGTMGHIAPEYLSTGKSSEKTDVFGYGITLLELVTGQRAIDFSRLEEEEDVLLLDHIKKLQRENRLEDVVDKNLKSYNEKEVENIVQVALLCTQSSPEDRPTMAEVVNLLHGEGLADRWAEWMQLEEPNLGNPGGDEVWSLRRTHTVPVPIAIVGEAEGTELLLPITPILIPGEEAVQPLSAAAELLPHPTVVVELALPLHGDAADAELDKLKKEEEEKKRREAELKKLEEDEARRLEELIQKNVQEILNSEETRLEIERRVEEGRKKLFDAVDVQLAKEKEAALTAARQKEEQARKEREELDRMLEENRRRVEEAQQREALELQRKEEERYRELELIQRQKEEAARRKKLDQGEERT</sequence>
<feature type="transmembrane region" description="Helical" evidence="22">
    <location>
        <begin position="221"/>
        <end position="244"/>
    </location>
</feature>
<comment type="catalytic activity">
    <reaction evidence="17">
        <text>L-threonyl-[protein] + ATP = O-phospho-L-threonyl-[protein] + ADP + H(+)</text>
        <dbReference type="Rhea" id="RHEA:46608"/>
        <dbReference type="Rhea" id="RHEA-COMP:11060"/>
        <dbReference type="Rhea" id="RHEA-COMP:11605"/>
        <dbReference type="ChEBI" id="CHEBI:15378"/>
        <dbReference type="ChEBI" id="CHEBI:30013"/>
        <dbReference type="ChEBI" id="CHEBI:30616"/>
        <dbReference type="ChEBI" id="CHEBI:61977"/>
        <dbReference type="ChEBI" id="CHEBI:456216"/>
        <dbReference type="EC" id="2.7.11.1"/>
    </reaction>
</comment>
<keyword evidence="8 23" id="KW-0732">Signal</keyword>
<keyword evidence="4" id="KW-0723">Serine/threonine-protein kinase</keyword>
<evidence type="ECO:0000256" key="9">
    <source>
        <dbReference type="ARBA" id="ARBA00022737"/>
    </source>
</evidence>
<dbReference type="FunFam" id="1.10.510.10:FF:000016">
    <property type="entry name" value="Somatic embryogenesis receptor-like kinase 1"/>
    <property type="match status" value="1"/>
</dbReference>
<evidence type="ECO:0000256" key="16">
    <source>
        <dbReference type="ARBA" id="ARBA00023180"/>
    </source>
</evidence>
<dbReference type="InterPro" id="IPR013210">
    <property type="entry name" value="LRR_N_plant-typ"/>
</dbReference>
<evidence type="ECO:0000256" key="19">
    <source>
        <dbReference type="PROSITE-ProRule" id="PRU10141"/>
    </source>
</evidence>
<evidence type="ECO:0000256" key="15">
    <source>
        <dbReference type="ARBA" id="ARBA00023170"/>
    </source>
</evidence>
<keyword evidence="12 19" id="KW-0067">ATP-binding</keyword>
<dbReference type="InterPro" id="IPR033371">
    <property type="entry name" value="ARGLU1"/>
</dbReference>
<keyword evidence="6" id="KW-0808">Transferase</keyword>
<gene>
    <name evidence="25" type="ORF">E5676_scaffold680G00200</name>
</gene>
<dbReference type="AlphaFoldDB" id="A0A5D3BSS2"/>
<evidence type="ECO:0000256" key="13">
    <source>
        <dbReference type="ARBA" id="ARBA00022989"/>
    </source>
</evidence>
<evidence type="ECO:0000256" key="23">
    <source>
        <dbReference type="SAM" id="SignalP"/>
    </source>
</evidence>
<keyword evidence="10 19" id="KW-0547">Nucleotide-binding</keyword>
<evidence type="ECO:0000256" key="10">
    <source>
        <dbReference type="ARBA" id="ARBA00022741"/>
    </source>
</evidence>
<feature type="signal peptide" evidence="23">
    <location>
        <begin position="1"/>
        <end position="29"/>
    </location>
</feature>
<evidence type="ECO:0000256" key="8">
    <source>
        <dbReference type="ARBA" id="ARBA00022729"/>
    </source>
</evidence>
<evidence type="ECO:0000256" key="6">
    <source>
        <dbReference type="ARBA" id="ARBA00022679"/>
    </source>
</evidence>
<keyword evidence="14 22" id="KW-0472">Membrane</keyword>